<comment type="function">
    <text evidence="5">Modulates RecA activity.</text>
</comment>
<comment type="similarity">
    <text evidence="2 5">Belongs to the RecX family.</text>
</comment>
<sequence>MKPEKTLRFRAFELLSRGEYSRLQLRQKLSKYCEDVQEIDTLLDHLEAAGWQSDQRFAETLIHSKSRRLGNRRLQQELQQKGVDADLFQDALPSKSAQIETALEVVSKKFKVYDSEATMKLKYMHFLAYRGFDMDVIHSALRLWQETDEQTD</sequence>
<name>A0ABY4EC74_VITST</name>
<feature type="domain" description="RecX third three-helical" evidence="7">
    <location>
        <begin position="98"/>
        <end position="141"/>
    </location>
</feature>
<dbReference type="Gene3D" id="1.10.10.10">
    <property type="entry name" value="Winged helix-like DNA-binding domain superfamily/Winged helix DNA-binding domain"/>
    <property type="match status" value="3"/>
</dbReference>
<dbReference type="PANTHER" id="PTHR33602">
    <property type="entry name" value="REGULATORY PROTEIN RECX FAMILY PROTEIN"/>
    <property type="match status" value="1"/>
</dbReference>
<dbReference type="RefSeq" id="WP_019958028.1">
    <property type="nucleotide sequence ID" value="NZ_CP091512.1"/>
</dbReference>
<reference evidence="8" key="1">
    <citation type="submission" date="2021-12" db="EMBL/GenBank/DDBJ databases">
        <authorList>
            <person name="Veyrier F.J."/>
        </authorList>
    </citation>
    <scope>NUCLEOTIDE SEQUENCE</scope>
    <source>
        <strain evidence="8">SAG 1488-6</strain>
    </source>
</reference>
<keyword evidence="4 5" id="KW-0963">Cytoplasm</keyword>
<dbReference type="InterPro" id="IPR053925">
    <property type="entry name" value="RecX_HTH_3rd"/>
</dbReference>
<keyword evidence="9" id="KW-1185">Reference proteome</keyword>
<gene>
    <name evidence="5 8" type="primary">recX</name>
    <name evidence="8" type="ORF">LVJ81_03175</name>
</gene>
<dbReference type="Pfam" id="PF02631">
    <property type="entry name" value="RecX_HTH2"/>
    <property type="match status" value="1"/>
</dbReference>
<dbReference type="Pfam" id="PF21981">
    <property type="entry name" value="RecX_HTH3"/>
    <property type="match status" value="1"/>
</dbReference>
<dbReference type="InterPro" id="IPR036388">
    <property type="entry name" value="WH-like_DNA-bd_sf"/>
</dbReference>
<dbReference type="PANTHER" id="PTHR33602:SF1">
    <property type="entry name" value="REGULATORY PROTEIN RECX FAMILY PROTEIN"/>
    <property type="match status" value="1"/>
</dbReference>
<dbReference type="NCBIfam" id="NF001055">
    <property type="entry name" value="PRK00117.2-5"/>
    <property type="match status" value="1"/>
</dbReference>
<proteinExistence type="inferred from homology"/>
<reference evidence="8" key="2">
    <citation type="journal article" date="2022" name="Res Sq">
        <title>Evolution of multicellular longitudinally dividing oral cavity symbionts (Neisseriaceae).</title>
        <authorList>
            <person name="Nyongesa S."/>
            <person name="Weber P."/>
            <person name="Bernet E."/>
            <person name="Pullido F."/>
            <person name="Nieckarz M."/>
            <person name="Delaby M."/>
            <person name="Nieves C."/>
            <person name="Viehboeck T."/>
            <person name="Krause N."/>
            <person name="Rivera-Millot A."/>
            <person name="Nakamura A."/>
            <person name="Vischer N."/>
            <person name="VanNieuwenhze M."/>
            <person name="Brun Y."/>
            <person name="Cava F."/>
            <person name="Bulgheresi S."/>
            <person name="Veyrier F."/>
        </authorList>
    </citation>
    <scope>NUCLEOTIDE SEQUENCE</scope>
    <source>
        <strain evidence="8">SAG 1488-6</strain>
    </source>
</reference>
<feature type="domain" description="RecX second three-helical" evidence="6">
    <location>
        <begin position="53"/>
        <end position="92"/>
    </location>
</feature>
<dbReference type="InterPro" id="IPR053924">
    <property type="entry name" value="RecX_HTH_2nd"/>
</dbReference>
<organism evidence="8 9">
    <name type="scientific">Vitreoscilla stercoraria</name>
    <dbReference type="NCBI Taxonomy" id="61"/>
    <lineage>
        <taxon>Bacteria</taxon>
        <taxon>Pseudomonadati</taxon>
        <taxon>Pseudomonadota</taxon>
        <taxon>Betaproteobacteria</taxon>
        <taxon>Neisseriales</taxon>
        <taxon>Neisseriaceae</taxon>
        <taxon>Vitreoscilla</taxon>
    </lineage>
</organism>
<evidence type="ECO:0000256" key="1">
    <source>
        <dbReference type="ARBA" id="ARBA00004496"/>
    </source>
</evidence>
<accession>A0ABY4EC74</accession>
<evidence type="ECO:0000256" key="2">
    <source>
        <dbReference type="ARBA" id="ARBA00009695"/>
    </source>
</evidence>
<dbReference type="EMBL" id="CP091512">
    <property type="protein sequence ID" value="UOO93047.1"/>
    <property type="molecule type" value="Genomic_DNA"/>
</dbReference>
<evidence type="ECO:0000313" key="8">
    <source>
        <dbReference type="EMBL" id="UOO93047.1"/>
    </source>
</evidence>
<evidence type="ECO:0000256" key="3">
    <source>
        <dbReference type="ARBA" id="ARBA00018111"/>
    </source>
</evidence>
<comment type="subcellular location">
    <subcellularLocation>
        <location evidence="1 5">Cytoplasm</location>
    </subcellularLocation>
</comment>
<dbReference type="InterPro" id="IPR003783">
    <property type="entry name" value="Regulatory_RecX"/>
</dbReference>
<protein>
    <recommendedName>
        <fullName evidence="3 5">Regulatory protein RecX</fullName>
    </recommendedName>
</protein>
<evidence type="ECO:0000259" key="6">
    <source>
        <dbReference type="Pfam" id="PF02631"/>
    </source>
</evidence>
<evidence type="ECO:0000259" key="7">
    <source>
        <dbReference type="Pfam" id="PF21981"/>
    </source>
</evidence>
<evidence type="ECO:0000256" key="5">
    <source>
        <dbReference type="HAMAP-Rule" id="MF_01114"/>
    </source>
</evidence>
<evidence type="ECO:0000256" key="4">
    <source>
        <dbReference type="ARBA" id="ARBA00022490"/>
    </source>
</evidence>
<evidence type="ECO:0000313" key="9">
    <source>
        <dbReference type="Proteomes" id="UP000832034"/>
    </source>
</evidence>
<dbReference type="HAMAP" id="MF_01114">
    <property type="entry name" value="RecX"/>
    <property type="match status" value="1"/>
</dbReference>
<dbReference type="Proteomes" id="UP000832034">
    <property type="component" value="Chromosome"/>
</dbReference>